<dbReference type="Pfam" id="PF01797">
    <property type="entry name" value="Y1_Tnp"/>
    <property type="match status" value="1"/>
</dbReference>
<dbReference type="GO" id="GO:0006313">
    <property type="term" value="P:DNA transposition"/>
    <property type="evidence" value="ECO:0007669"/>
    <property type="project" value="InterPro"/>
</dbReference>
<dbReference type="PANTHER" id="PTHR34322:SF2">
    <property type="entry name" value="TRANSPOSASE IS200-LIKE DOMAIN-CONTAINING PROTEIN"/>
    <property type="match status" value="1"/>
</dbReference>
<evidence type="ECO:0000313" key="2">
    <source>
        <dbReference type="EMBL" id="MCC9627726.1"/>
    </source>
</evidence>
<comment type="caution">
    <text evidence="2">The sequence shown here is derived from an EMBL/GenBank/DDBJ whole genome shotgun (WGS) entry which is preliminary data.</text>
</comment>
<gene>
    <name evidence="2" type="ORF">LOC68_04915</name>
</gene>
<feature type="domain" description="Transposase IS200-like" evidence="1">
    <location>
        <begin position="1"/>
        <end position="111"/>
    </location>
</feature>
<dbReference type="PANTHER" id="PTHR34322">
    <property type="entry name" value="TRANSPOSASE, Y1_TNP DOMAIN-CONTAINING"/>
    <property type="match status" value="1"/>
</dbReference>
<reference evidence="2" key="1">
    <citation type="submission" date="2021-11" db="EMBL/GenBank/DDBJ databases">
        <title>Genome sequence.</title>
        <authorList>
            <person name="Sun Q."/>
        </authorList>
    </citation>
    <scope>NUCLEOTIDE SEQUENCE</scope>
    <source>
        <strain evidence="2">JC732</strain>
    </source>
</reference>
<dbReference type="RefSeq" id="WP_230216349.1">
    <property type="nucleotide sequence ID" value="NZ_JAJKFT010000004.1"/>
</dbReference>
<dbReference type="GO" id="GO:0003677">
    <property type="term" value="F:DNA binding"/>
    <property type="evidence" value="ECO:0007669"/>
    <property type="project" value="InterPro"/>
</dbReference>
<dbReference type="EMBL" id="JAJKFT010000004">
    <property type="protein sequence ID" value="MCC9627726.1"/>
    <property type="molecule type" value="Genomic_DNA"/>
</dbReference>
<dbReference type="SMART" id="SM01321">
    <property type="entry name" value="Y1_Tnp"/>
    <property type="match status" value="1"/>
</dbReference>
<organism evidence="2 3">
    <name type="scientific">Blastopirellula sediminis</name>
    <dbReference type="NCBI Taxonomy" id="2894196"/>
    <lineage>
        <taxon>Bacteria</taxon>
        <taxon>Pseudomonadati</taxon>
        <taxon>Planctomycetota</taxon>
        <taxon>Planctomycetia</taxon>
        <taxon>Pirellulales</taxon>
        <taxon>Pirellulaceae</taxon>
        <taxon>Blastopirellula</taxon>
    </lineage>
</organism>
<dbReference type="InterPro" id="IPR002686">
    <property type="entry name" value="Transposase_17"/>
</dbReference>
<sequence length="210" mass="24368">MLNRAVGRMPLFERPSDYDAFVSVISDTWRIVPLPIFAMTLMPNHWHFVVRPEDDTQVQEFFRRLTVTHTMRWHAHHETSGTGHLYQGRFKSFPVATDEYFLSVIRYVERNALRACLVSSAVNWRWSSAWYRQQPTADRPVWLCDPIEPQLPCDLQDWLDAPQSEAEAASIGECIRKGSPFGSESWVSECAVRLGLVTTMRRRGRPRNSD</sequence>
<protein>
    <submittedName>
        <fullName evidence="2">Transposase</fullName>
    </submittedName>
</protein>
<dbReference type="GO" id="GO:0004803">
    <property type="term" value="F:transposase activity"/>
    <property type="evidence" value="ECO:0007669"/>
    <property type="project" value="InterPro"/>
</dbReference>
<dbReference type="AlphaFoldDB" id="A0A9X1MJ67"/>
<keyword evidence="3" id="KW-1185">Reference proteome</keyword>
<accession>A0A9X1MJ67</accession>
<dbReference type="Proteomes" id="UP001139103">
    <property type="component" value="Unassembled WGS sequence"/>
</dbReference>
<dbReference type="Gene3D" id="3.30.70.1290">
    <property type="entry name" value="Transposase IS200-like"/>
    <property type="match status" value="1"/>
</dbReference>
<dbReference type="SUPFAM" id="SSF143422">
    <property type="entry name" value="Transposase IS200-like"/>
    <property type="match status" value="1"/>
</dbReference>
<dbReference type="InterPro" id="IPR036515">
    <property type="entry name" value="Transposase_17_sf"/>
</dbReference>
<name>A0A9X1MJ67_9BACT</name>
<evidence type="ECO:0000313" key="3">
    <source>
        <dbReference type="Proteomes" id="UP001139103"/>
    </source>
</evidence>
<evidence type="ECO:0000259" key="1">
    <source>
        <dbReference type="SMART" id="SM01321"/>
    </source>
</evidence>
<proteinExistence type="predicted"/>